<evidence type="ECO:0000313" key="2">
    <source>
        <dbReference type="Proteomes" id="UP000608420"/>
    </source>
</evidence>
<name>A0ABQ1VX82_9BACL</name>
<reference evidence="2" key="1">
    <citation type="journal article" date="2019" name="Int. J. Syst. Evol. Microbiol.">
        <title>The Global Catalogue of Microorganisms (GCM) 10K type strain sequencing project: providing services to taxonomists for standard genome sequencing and annotation.</title>
        <authorList>
            <consortium name="The Broad Institute Genomics Platform"/>
            <consortium name="The Broad Institute Genome Sequencing Center for Infectious Disease"/>
            <person name="Wu L."/>
            <person name="Ma J."/>
        </authorList>
    </citation>
    <scope>NUCLEOTIDE SEQUENCE [LARGE SCALE GENOMIC DNA]</scope>
    <source>
        <strain evidence="2">CGMCC 1.15420</strain>
    </source>
</reference>
<sequence length="70" mass="8640">MAVSISLEQKKNLPQGRFFFYYEYIFIIQEWRECFEASERWEEIEMVRIPEGDYRIHSTLTSSHLYERLV</sequence>
<protein>
    <submittedName>
        <fullName evidence="1">Uncharacterized protein</fullName>
    </submittedName>
</protein>
<comment type="caution">
    <text evidence="1">The sequence shown here is derived from an EMBL/GenBank/DDBJ whole genome shotgun (WGS) entry which is preliminary data.</text>
</comment>
<evidence type="ECO:0000313" key="1">
    <source>
        <dbReference type="EMBL" id="GGG03397.1"/>
    </source>
</evidence>
<dbReference type="EMBL" id="BMIW01000018">
    <property type="protein sequence ID" value="GGG03397.1"/>
    <property type="molecule type" value="Genomic_DNA"/>
</dbReference>
<organism evidence="1 2">
    <name type="scientific">Paenibacillus aceti</name>
    <dbReference type="NCBI Taxonomy" id="1820010"/>
    <lineage>
        <taxon>Bacteria</taxon>
        <taxon>Bacillati</taxon>
        <taxon>Bacillota</taxon>
        <taxon>Bacilli</taxon>
        <taxon>Bacillales</taxon>
        <taxon>Paenibacillaceae</taxon>
        <taxon>Paenibacillus</taxon>
    </lineage>
</organism>
<proteinExistence type="predicted"/>
<keyword evidence="2" id="KW-1185">Reference proteome</keyword>
<dbReference type="Proteomes" id="UP000608420">
    <property type="component" value="Unassembled WGS sequence"/>
</dbReference>
<gene>
    <name evidence="1" type="ORF">GCM10010913_26540</name>
</gene>
<accession>A0ABQ1VX82</accession>